<sequence>CQLRLCYDFVATGGVGCNKGVVAIGGRWDSEWFLAGLSLSCSLIPPVACGLSLSCSPAMSWNYLGRWRWLRWLQGQQDRCS</sequence>
<evidence type="ECO:0000313" key="1">
    <source>
        <dbReference type="EMBL" id="RRT78525.1"/>
    </source>
</evidence>
<protein>
    <submittedName>
        <fullName evidence="1">Uncharacterized protein</fullName>
    </submittedName>
</protein>
<dbReference type="AlphaFoldDB" id="A0A427AQP6"/>
<dbReference type="Proteomes" id="UP000287651">
    <property type="component" value="Unassembled WGS sequence"/>
</dbReference>
<evidence type="ECO:0000313" key="2">
    <source>
        <dbReference type="Proteomes" id="UP000287651"/>
    </source>
</evidence>
<dbReference type="EMBL" id="AMZH03001653">
    <property type="protein sequence ID" value="RRT78525.1"/>
    <property type="molecule type" value="Genomic_DNA"/>
</dbReference>
<feature type="non-terminal residue" evidence="1">
    <location>
        <position position="81"/>
    </location>
</feature>
<gene>
    <name evidence="1" type="ORF">B296_00001440</name>
</gene>
<name>A0A427AQP6_ENSVE</name>
<reference evidence="1 2" key="1">
    <citation type="journal article" date="2014" name="Agronomy (Basel)">
        <title>A Draft Genome Sequence for Ensete ventricosum, the Drought-Tolerant Tree Against Hunger.</title>
        <authorList>
            <person name="Harrison J."/>
            <person name="Moore K.A."/>
            <person name="Paszkiewicz K."/>
            <person name="Jones T."/>
            <person name="Grant M."/>
            <person name="Ambacheew D."/>
            <person name="Muzemil S."/>
            <person name="Studholme D.J."/>
        </authorList>
    </citation>
    <scope>NUCLEOTIDE SEQUENCE [LARGE SCALE GENOMIC DNA]</scope>
</reference>
<accession>A0A427AQP6</accession>
<proteinExistence type="predicted"/>
<comment type="caution">
    <text evidence="1">The sequence shown here is derived from an EMBL/GenBank/DDBJ whole genome shotgun (WGS) entry which is preliminary data.</text>
</comment>
<feature type="non-terminal residue" evidence="1">
    <location>
        <position position="1"/>
    </location>
</feature>
<organism evidence="1 2">
    <name type="scientific">Ensete ventricosum</name>
    <name type="common">Abyssinian banana</name>
    <name type="synonym">Musa ensete</name>
    <dbReference type="NCBI Taxonomy" id="4639"/>
    <lineage>
        <taxon>Eukaryota</taxon>
        <taxon>Viridiplantae</taxon>
        <taxon>Streptophyta</taxon>
        <taxon>Embryophyta</taxon>
        <taxon>Tracheophyta</taxon>
        <taxon>Spermatophyta</taxon>
        <taxon>Magnoliopsida</taxon>
        <taxon>Liliopsida</taxon>
        <taxon>Zingiberales</taxon>
        <taxon>Musaceae</taxon>
        <taxon>Ensete</taxon>
    </lineage>
</organism>